<dbReference type="GO" id="GO:0005615">
    <property type="term" value="C:extracellular space"/>
    <property type="evidence" value="ECO:0007669"/>
    <property type="project" value="TreeGrafter"/>
</dbReference>
<keyword evidence="1 3" id="KW-0193">Cuticle</keyword>
<name>A0A821UZP5_9NEOP</name>
<dbReference type="Proteomes" id="UP000663880">
    <property type="component" value="Unassembled WGS sequence"/>
</dbReference>
<dbReference type="Pfam" id="PF00379">
    <property type="entry name" value="Chitin_bind_4"/>
    <property type="match status" value="1"/>
</dbReference>
<evidence type="ECO:0000256" key="4">
    <source>
        <dbReference type="SAM" id="MobiDB-lite"/>
    </source>
</evidence>
<evidence type="ECO:0008006" key="8">
    <source>
        <dbReference type="Google" id="ProtNLM"/>
    </source>
</evidence>
<dbReference type="EMBL" id="CAJOBZ010000035">
    <property type="protein sequence ID" value="CAF4898449.1"/>
    <property type="molecule type" value="Genomic_DNA"/>
</dbReference>
<dbReference type="PANTHER" id="PTHR12236">
    <property type="entry name" value="STRUCTURAL CONTITUENT OF CUTICLE"/>
    <property type="match status" value="1"/>
</dbReference>
<organism evidence="6 7">
    <name type="scientific">Pieris macdunnoughi</name>
    <dbReference type="NCBI Taxonomy" id="345717"/>
    <lineage>
        <taxon>Eukaryota</taxon>
        <taxon>Metazoa</taxon>
        <taxon>Ecdysozoa</taxon>
        <taxon>Arthropoda</taxon>
        <taxon>Hexapoda</taxon>
        <taxon>Insecta</taxon>
        <taxon>Pterygota</taxon>
        <taxon>Neoptera</taxon>
        <taxon>Endopterygota</taxon>
        <taxon>Lepidoptera</taxon>
        <taxon>Glossata</taxon>
        <taxon>Ditrysia</taxon>
        <taxon>Papilionoidea</taxon>
        <taxon>Pieridae</taxon>
        <taxon>Pierinae</taxon>
        <taxon>Pieris</taxon>
    </lineage>
</organism>
<dbReference type="AlphaFoldDB" id="A0A821UZP5"/>
<keyword evidence="7" id="KW-1185">Reference proteome</keyword>
<dbReference type="InterPro" id="IPR000618">
    <property type="entry name" value="Insect_cuticle"/>
</dbReference>
<evidence type="ECO:0000256" key="3">
    <source>
        <dbReference type="PROSITE-ProRule" id="PRU00497"/>
    </source>
</evidence>
<evidence type="ECO:0000313" key="6">
    <source>
        <dbReference type="EMBL" id="CAF4898449.1"/>
    </source>
</evidence>
<dbReference type="InterPro" id="IPR051217">
    <property type="entry name" value="Insect_Cuticle_Struc_Prot"/>
</dbReference>
<comment type="caution">
    <text evidence="6">The sequence shown here is derived from an EMBL/GenBank/DDBJ whole genome shotgun (WGS) entry which is preliminary data.</text>
</comment>
<accession>A0A821UZP5</accession>
<sequence length="274" mass="29358">MISKVFLLAAALIAVNAQDHYSYGQATSSQSIIRHDNSQSHRYNQPIAVSAPVYQSAPLQSALTVQHASPIFSHAAPLISHSAPVISSHSPIISHSSPYITHAAPIAQHAIPTRAYASPVLTLQHGSGLYNQQYAQGHQEYNSYPRYEFSYGVNDPHTGDIKSQHEARDGDRVTGSYSLHEADGSVRTVHYNADAHSGFNAQVQNSQPSRHATPVVSHASPIISHSAPVIAHAAPIISHAAPVITHAAPLYTHVAPISSHSAHSAPIAQYSSYH</sequence>
<feature type="chain" id="PRO_5032819826" description="Cuticle protein" evidence="5">
    <location>
        <begin position="18"/>
        <end position="274"/>
    </location>
</feature>
<dbReference type="InterPro" id="IPR031311">
    <property type="entry name" value="CHIT_BIND_RR_consensus"/>
</dbReference>
<gene>
    <name evidence="6" type="ORF">PMACD_LOCUS11074</name>
</gene>
<feature type="region of interest" description="Disordered" evidence="4">
    <location>
        <begin position="155"/>
        <end position="174"/>
    </location>
</feature>
<dbReference type="GO" id="GO:0031012">
    <property type="term" value="C:extracellular matrix"/>
    <property type="evidence" value="ECO:0007669"/>
    <property type="project" value="TreeGrafter"/>
</dbReference>
<dbReference type="PRINTS" id="PR00947">
    <property type="entry name" value="CUTICLE"/>
</dbReference>
<feature type="signal peptide" evidence="5">
    <location>
        <begin position="1"/>
        <end position="17"/>
    </location>
</feature>
<evidence type="ECO:0000256" key="1">
    <source>
        <dbReference type="ARBA" id="ARBA00022460"/>
    </source>
</evidence>
<dbReference type="PROSITE" id="PS51155">
    <property type="entry name" value="CHIT_BIND_RR_2"/>
    <property type="match status" value="1"/>
</dbReference>
<evidence type="ECO:0000256" key="2">
    <source>
        <dbReference type="ARBA" id="ARBA00022729"/>
    </source>
</evidence>
<dbReference type="OrthoDB" id="6427684at2759"/>
<keyword evidence="2 5" id="KW-0732">Signal</keyword>
<evidence type="ECO:0000256" key="5">
    <source>
        <dbReference type="SAM" id="SignalP"/>
    </source>
</evidence>
<reference evidence="6" key="1">
    <citation type="submission" date="2021-02" db="EMBL/GenBank/DDBJ databases">
        <authorList>
            <person name="Steward A R."/>
        </authorList>
    </citation>
    <scope>NUCLEOTIDE SEQUENCE</scope>
</reference>
<dbReference type="PANTHER" id="PTHR12236:SF95">
    <property type="entry name" value="CUTICULAR PROTEIN 76BD, ISOFORM C-RELATED"/>
    <property type="match status" value="1"/>
</dbReference>
<protein>
    <recommendedName>
        <fullName evidence="8">Cuticle protein</fullName>
    </recommendedName>
</protein>
<dbReference type="GO" id="GO:0042302">
    <property type="term" value="F:structural constituent of cuticle"/>
    <property type="evidence" value="ECO:0007669"/>
    <property type="project" value="UniProtKB-UniRule"/>
</dbReference>
<proteinExistence type="predicted"/>
<feature type="compositionally biased region" description="Basic and acidic residues" evidence="4">
    <location>
        <begin position="157"/>
        <end position="172"/>
    </location>
</feature>
<dbReference type="PROSITE" id="PS00233">
    <property type="entry name" value="CHIT_BIND_RR_1"/>
    <property type="match status" value="1"/>
</dbReference>
<evidence type="ECO:0000313" key="7">
    <source>
        <dbReference type="Proteomes" id="UP000663880"/>
    </source>
</evidence>